<keyword evidence="2" id="KW-0119">Carbohydrate metabolism</keyword>
<evidence type="ECO:0000256" key="3">
    <source>
        <dbReference type="ARBA" id="ARBA00046336"/>
    </source>
</evidence>
<keyword evidence="1" id="KW-0456">Lyase</keyword>
<reference evidence="6 7" key="1">
    <citation type="journal article" date="2019" name="Int. J. Syst. Evol. Microbiol.">
        <title>The Global Catalogue of Microorganisms (GCM) 10K type strain sequencing project: providing services to taxonomists for standard genome sequencing and annotation.</title>
        <authorList>
            <consortium name="The Broad Institute Genomics Platform"/>
            <consortium name="The Broad Institute Genome Sequencing Center for Infectious Disease"/>
            <person name="Wu L."/>
            <person name="Ma J."/>
        </authorList>
    </citation>
    <scope>NUCLEOTIDE SEQUENCE [LARGE SCALE GENOMIC DNA]</scope>
    <source>
        <strain evidence="6 7">JCM 3146</strain>
    </source>
</reference>
<name>A0ABN0XJG1_9ACTN</name>
<evidence type="ECO:0000313" key="6">
    <source>
        <dbReference type="EMBL" id="GAA0365681.1"/>
    </source>
</evidence>
<dbReference type="Pfam" id="PF19906">
    <property type="entry name" value="CGDB"/>
    <property type="match status" value="1"/>
</dbReference>
<accession>A0ABN0XJG1</accession>
<protein>
    <recommendedName>
        <fullName evidence="4">C-deglycosylation enzyme beta subunit</fullName>
    </recommendedName>
</protein>
<dbReference type="RefSeq" id="WP_252798972.1">
    <property type="nucleotide sequence ID" value="NZ_BAAABM010000066.1"/>
</dbReference>
<dbReference type="Proteomes" id="UP001501822">
    <property type="component" value="Unassembled WGS sequence"/>
</dbReference>
<gene>
    <name evidence="6" type="ORF">GCM10010151_64510</name>
</gene>
<evidence type="ECO:0000259" key="5">
    <source>
        <dbReference type="Pfam" id="PF19906"/>
    </source>
</evidence>
<evidence type="ECO:0000313" key="7">
    <source>
        <dbReference type="Proteomes" id="UP001501822"/>
    </source>
</evidence>
<comment type="caution">
    <text evidence="6">The sequence shown here is derived from an EMBL/GenBank/DDBJ whole genome shotgun (WGS) entry which is preliminary data.</text>
</comment>
<proteinExistence type="inferred from homology"/>
<dbReference type="EMBL" id="BAAABM010000066">
    <property type="protein sequence ID" value="GAA0365681.1"/>
    <property type="molecule type" value="Genomic_DNA"/>
</dbReference>
<sequence length="128" mass="14059">MGPLDDQVLRDDAVTVTPDGLDIAVHTHWYRALPLSCVVRLDVTVDGTPVVPDVTVNGVRRTRAELADLTGEYWFTTDPLILHVPGTAGEHRVELDLGLSIPYILTGPDRRPLLSASRADRTLTARRP</sequence>
<evidence type="ECO:0000256" key="2">
    <source>
        <dbReference type="ARBA" id="ARBA00023277"/>
    </source>
</evidence>
<keyword evidence="7" id="KW-1185">Reference proteome</keyword>
<evidence type="ECO:0000256" key="4">
    <source>
        <dbReference type="ARBA" id="ARBA00047208"/>
    </source>
</evidence>
<organism evidence="6 7">
    <name type="scientific">Actinoallomurus spadix</name>
    <dbReference type="NCBI Taxonomy" id="79912"/>
    <lineage>
        <taxon>Bacteria</taxon>
        <taxon>Bacillati</taxon>
        <taxon>Actinomycetota</taxon>
        <taxon>Actinomycetes</taxon>
        <taxon>Streptosporangiales</taxon>
        <taxon>Thermomonosporaceae</taxon>
        <taxon>Actinoallomurus</taxon>
    </lineage>
</organism>
<dbReference type="InterPro" id="IPR045959">
    <property type="entry name" value="CGDB"/>
</dbReference>
<evidence type="ECO:0000256" key="1">
    <source>
        <dbReference type="ARBA" id="ARBA00023239"/>
    </source>
</evidence>
<feature type="domain" description="C-glycoside deglycosidase beta subunit" evidence="5">
    <location>
        <begin position="18"/>
        <end position="103"/>
    </location>
</feature>
<comment type="similarity">
    <text evidence="3">Belongs to the C-glycoside deglycosidase beta subunit family.</text>
</comment>